<dbReference type="EMBL" id="JABBFZ010000019">
    <property type="protein sequence ID" value="NML34168.1"/>
    <property type="molecule type" value="Genomic_DNA"/>
</dbReference>
<dbReference type="Proteomes" id="UP000583127">
    <property type="component" value="Unassembled WGS sequence"/>
</dbReference>
<proteinExistence type="predicted"/>
<organism evidence="1 2">
    <name type="scientific">Paraburkholderia antibiotica</name>
    <dbReference type="NCBI Taxonomy" id="2728839"/>
    <lineage>
        <taxon>Bacteria</taxon>
        <taxon>Pseudomonadati</taxon>
        <taxon>Pseudomonadota</taxon>
        <taxon>Betaproteobacteria</taxon>
        <taxon>Burkholderiales</taxon>
        <taxon>Burkholderiaceae</taxon>
        <taxon>Paraburkholderia</taxon>
    </lineage>
</organism>
<evidence type="ECO:0000313" key="2">
    <source>
        <dbReference type="Proteomes" id="UP000583127"/>
    </source>
</evidence>
<evidence type="ECO:0008006" key="3">
    <source>
        <dbReference type="Google" id="ProtNLM"/>
    </source>
</evidence>
<accession>A0A7Y0A0C0</accession>
<gene>
    <name evidence="1" type="ORF">HHL14_25480</name>
</gene>
<name>A0A7Y0A0C0_9BURK</name>
<reference evidence="1 2" key="1">
    <citation type="submission" date="2020-04" db="EMBL/GenBank/DDBJ databases">
        <title>Paraburkholderia sp. G-4-1-8 isolated from soil.</title>
        <authorList>
            <person name="Dahal R.H."/>
        </authorList>
    </citation>
    <scope>NUCLEOTIDE SEQUENCE [LARGE SCALE GENOMIC DNA]</scope>
    <source>
        <strain evidence="1 2">G-4-1-8</strain>
    </source>
</reference>
<comment type="caution">
    <text evidence="1">The sequence shown here is derived from an EMBL/GenBank/DDBJ whole genome shotgun (WGS) entry which is preliminary data.</text>
</comment>
<evidence type="ECO:0000313" key="1">
    <source>
        <dbReference type="EMBL" id="NML34168.1"/>
    </source>
</evidence>
<protein>
    <recommendedName>
        <fullName evidence="3">TonB-dependent receptor-like beta-barrel domain-containing protein</fullName>
    </recommendedName>
</protein>
<keyword evidence="2" id="KW-1185">Reference proteome</keyword>
<dbReference type="AlphaFoldDB" id="A0A7Y0A0C0"/>
<sequence>MPSTASTDASDATAAALDLADATPDTKVQTSRPWKVAIEEAVRASGARDGTYSGRSQLSLDFQYVQALGSQFVVNFAARYDRFDPLSSQAESHRDVPLVKEGYVSWHPSSLQQVDLGRINMRIGAGVGYNPTDFFGAGAITTDVPPDPDSRRTTRLGSVAVRAQQLWDTGSVSLTYSPRLTSRSLPGNPDASSDLQRTNGVERWMLLGSQRLGATVQPQWVIYREQGEAPQVGQNLSVLIGNSVVAYAEWTGGRRRSLIGRANHIDDTAFRTSSSIGATWTLPVDLSLTAEFQSNGAGASASQWRSLAATNPYAWGNAVQTAVTSQELPSRHALFVMAMWRNLGVRGLDLSAFVQADAGGGRQYWAELRRRFQRFDVALQAQTQTGPAWSRFGAMSEARSVQLVGVFYH</sequence>